<protein>
    <submittedName>
        <fullName evidence="1">Uncharacterized protein</fullName>
    </submittedName>
</protein>
<dbReference type="Proteomes" id="UP000187209">
    <property type="component" value="Unassembled WGS sequence"/>
</dbReference>
<proteinExistence type="predicted"/>
<accession>A0A1R2CWD1</accession>
<evidence type="ECO:0000313" key="1">
    <source>
        <dbReference type="EMBL" id="OMJ93306.1"/>
    </source>
</evidence>
<organism evidence="1 2">
    <name type="scientific">Stentor coeruleus</name>
    <dbReference type="NCBI Taxonomy" id="5963"/>
    <lineage>
        <taxon>Eukaryota</taxon>
        <taxon>Sar</taxon>
        <taxon>Alveolata</taxon>
        <taxon>Ciliophora</taxon>
        <taxon>Postciliodesmatophora</taxon>
        <taxon>Heterotrichea</taxon>
        <taxon>Heterotrichida</taxon>
        <taxon>Stentoridae</taxon>
        <taxon>Stentor</taxon>
    </lineage>
</organism>
<reference evidence="1 2" key="1">
    <citation type="submission" date="2016-11" db="EMBL/GenBank/DDBJ databases">
        <title>The macronuclear genome of Stentor coeruleus: a giant cell with tiny introns.</title>
        <authorList>
            <person name="Slabodnick M."/>
            <person name="Ruby J.G."/>
            <person name="Reiff S.B."/>
            <person name="Swart E.C."/>
            <person name="Gosai S."/>
            <person name="Prabakaran S."/>
            <person name="Witkowska E."/>
            <person name="Larue G.E."/>
            <person name="Fisher S."/>
            <person name="Freeman R.M."/>
            <person name="Gunawardena J."/>
            <person name="Chu W."/>
            <person name="Stover N.A."/>
            <person name="Gregory B.D."/>
            <person name="Nowacki M."/>
            <person name="Derisi J."/>
            <person name="Roy S.W."/>
            <person name="Marshall W.F."/>
            <person name="Sood P."/>
        </authorList>
    </citation>
    <scope>NUCLEOTIDE SEQUENCE [LARGE SCALE GENOMIC DNA]</scope>
    <source>
        <strain evidence="1">WM001</strain>
    </source>
</reference>
<name>A0A1R2CWD1_9CILI</name>
<keyword evidence="2" id="KW-1185">Reference proteome</keyword>
<sequence length="224" mass="25694">MNRNNTLPKSKAPPLINHQRNLTSSSKNLIISSSPEREKTNLFKKLSFITKSCDKFSKDIKKTYKAASTKFKNDINFIEDIESEDEAEDHNWKANFEIFHKKKKEKNHLYAKLKSMVFPQIVIKEPIRRMKAKKDITIPIRPRVSISEIASATGRDILSKNKRNFGQVCSNNSAIDLKGKFNANSGAFKNHAVSAKNTMKTAKVYEQIPKLAEQIQKVYNNKHK</sequence>
<gene>
    <name evidence="1" type="ORF">SteCoe_3772</name>
</gene>
<dbReference type="AlphaFoldDB" id="A0A1R2CWD1"/>
<comment type="caution">
    <text evidence="1">The sequence shown here is derived from an EMBL/GenBank/DDBJ whole genome shotgun (WGS) entry which is preliminary data.</text>
</comment>
<dbReference type="EMBL" id="MPUH01000045">
    <property type="protein sequence ID" value="OMJ93306.1"/>
    <property type="molecule type" value="Genomic_DNA"/>
</dbReference>
<evidence type="ECO:0000313" key="2">
    <source>
        <dbReference type="Proteomes" id="UP000187209"/>
    </source>
</evidence>